<comment type="caution">
    <text evidence="3">The sequence shown here is derived from an EMBL/GenBank/DDBJ whole genome shotgun (WGS) entry which is preliminary data.</text>
</comment>
<dbReference type="AlphaFoldDB" id="A0A084EKS5"/>
<proteinExistence type="predicted"/>
<dbReference type="STRING" id="13690.AX777_05315"/>
<dbReference type="PATRIC" id="fig|13690.10.peg.2663"/>
<evidence type="ECO:0000313" key="4">
    <source>
        <dbReference type="Proteomes" id="UP000028534"/>
    </source>
</evidence>
<evidence type="ECO:0000259" key="2">
    <source>
        <dbReference type="Pfam" id="PF13400"/>
    </source>
</evidence>
<dbReference type="RefSeq" id="WP_037519948.1">
    <property type="nucleotide sequence ID" value="NZ_JGVR01000015.1"/>
</dbReference>
<feature type="domain" description="DUF2134" evidence="1">
    <location>
        <begin position="65"/>
        <end position="143"/>
    </location>
</feature>
<evidence type="ECO:0000313" key="3">
    <source>
        <dbReference type="EMBL" id="KEZ18567.1"/>
    </source>
</evidence>
<dbReference type="EMBL" id="JGVR01000015">
    <property type="protein sequence ID" value="KEZ18567.1"/>
    <property type="molecule type" value="Genomic_DNA"/>
</dbReference>
<dbReference type="eggNOG" id="COG4655">
    <property type="taxonomic scope" value="Bacteria"/>
</dbReference>
<dbReference type="InterPro" id="IPR018705">
    <property type="entry name" value="DUF2134_membrane"/>
</dbReference>
<sequence>MNQPHKRMRRLLADKRGGISVLLAGSLFMLAGAATVAVDLGSVYLAKRQLQGVADAAALAASSGGRSAAEALLTKSGVPGVSLVAVQTGYYDQNSAVAVGNRFVSGDPRASAIQVQVQRRTPLFFGRLLVGKDGVDVRAHATAARSDAAAFSIGTGLASLSGGLPNMLLSALAGTELNLSVMDYQGLANLNVDLLHFADALKVRTGRNDAAYGELFGANIPLSDVIGAIADTADNSGTAALLRSIGAKLPGKSVKLSDVIDLGPMKGTGSSTGQPSLLLDSFSMLRMVLSPPSSTAVPLDLTLNVPGLTSTRLKLITGTGQASTPLISITNDKNFILRTAQTRIFLESRVATLLTGIATIRIPLYVELASAEAQLSNIVCDQGAINNGVTLAVKPSIGTAVIGDVDEAALTNFSTPANPRAATLASVLGSLTQVHAYANVALGGVTQQNVLFTPSDISGQQSKTVSTQDLTQGVASSLANQTKVTVTLAGLQLPLSPLISPVAGLLGTTAPILDDLLSNLTAILGVKLGTATVKVHQMRCGMPTLVA</sequence>
<reference evidence="3 4" key="1">
    <citation type="submission" date="2014-03" db="EMBL/GenBank/DDBJ databases">
        <title>Genome sequence of Sphingobium yanoikuyae B1.</title>
        <authorList>
            <person name="Gan H.M."/>
            <person name="Gan H.Y."/>
            <person name="Savka M.A."/>
        </authorList>
    </citation>
    <scope>NUCLEOTIDE SEQUENCE [LARGE SCALE GENOMIC DNA]</scope>
    <source>
        <strain evidence="3 4">B1</strain>
    </source>
</reference>
<dbReference type="Pfam" id="PF09977">
    <property type="entry name" value="Tad_C"/>
    <property type="match status" value="1"/>
</dbReference>
<dbReference type="InterPro" id="IPR028087">
    <property type="entry name" value="Tad_N"/>
</dbReference>
<dbReference type="Pfam" id="PF13400">
    <property type="entry name" value="Tad"/>
    <property type="match status" value="1"/>
</dbReference>
<protein>
    <submittedName>
        <fullName evidence="3">Putative membrane protein</fullName>
    </submittedName>
</protein>
<feature type="domain" description="Putative Flp pilus-assembly TadG-like N-terminal" evidence="2">
    <location>
        <begin position="17"/>
        <end position="61"/>
    </location>
</feature>
<name>A0A084EKS5_SPHYA</name>
<accession>A0A084EKS5</accession>
<gene>
    <name evidence="3" type="ORF">CP98_02597</name>
</gene>
<dbReference type="Proteomes" id="UP000028534">
    <property type="component" value="Unassembled WGS sequence"/>
</dbReference>
<organism evidence="3 4">
    <name type="scientific">Sphingobium yanoikuyae</name>
    <name type="common">Sphingomonas yanoikuyae</name>
    <dbReference type="NCBI Taxonomy" id="13690"/>
    <lineage>
        <taxon>Bacteria</taxon>
        <taxon>Pseudomonadati</taxon>
        <taxon>Pseudomonadota</taxon>
        <taxon>Alphaproteobacteria</taxon>
        <taxon>Sphingomonadales</taxon>
        <taxon>Sphingomonadaceae</taxon>
        <taxon>Sphingobium</taxon>
    </lineage>
</organism>
<evidence type="ECO:0000259" key="1">
    <source>
        <dbReference type="Pfam" id="PF09977"/>
    </source>
</evidence>